<dbReference type="PANTHER" id="PTHR10696">
    <property type="entry name" value="GAMMA-BUTYROBETAINE HYDROXYLASE-RELATED"/>
    <property type="match status" value="1"/>
</dbReference>
<feature type="domain" description="Gamma-butyrobetaine hydroxylase-like N-terminal" evidence="9">
    <location>
        <begin position="7"/>
        <end position="87"/>
    </location>
</feature>
<dbReference type="GO" id="GO:0045329">
    <property type="term" value="P:carnitine biosynthetic process"/>
    <property type="evidence" value="ECO:0007669"/>
    <property type="project" value="UniProtKB-UniPathway"/>
</dbReference>
<dbReference type="EMBL" id="FQVK01000001">
    <property type="protein sequence ID" value="SHE36076.1"/>
    <property type="molecule type" value="Genomic_DNA"/>
</dbReference>
<dbReference type="Pfam" id="PF02668">
    <property type="entry name" value="TauD"/>
    <property type="match status" value="1"/>
</dbReference>
<dbReference type="FunFam" id="3.60.130.10:FF:000001">
    <property type="entry name" value="Trimethyllysine dioxygenase, mitochondrial"/>
    <property type="match status" value="1"/>
</dbReference>
<evidence type="ECO:0000256" key="7">
    <source>
        <dbReference type="ARBA" id="ARBA00023004"/>
    </source>
</evidence>
<keyword evidence="7" id="KW-0408">Iron</keyword>
<evidence type="ECO:0000256" key="4">
    <source>
        <dbReference type="ARBA" id="ARBA00022723"/>
    </source>
</evidence>
<evidence type="ECO:0000256" key="1">
    <source>
        <dbReference type="ARBA" id="ARBA00001954"/>
    </source>
</evidence>
<evidence type="ECO:0000256" key="3">
    <source>
        <dbReference type="ARBA" id="ARBA00008654"/>
    </source>
</evidence>
<dbReference type="Gene3D" id="3.30.2020.30">
    <property type="match status" value="1"/>
</dbReference>
<dbReference type="UniPathway" id="UPA00118"/>
<keyword evidence="11" id="KW-1185">Reference proteome</keyword>
<feature type="domain" description="TauD/TfdA-like" evidence="8">
    <location>
        <begin position="114"/>
        <end position="356"/>
    </location>
</feature>
<accession>A0A1M4SV91</accession>
<name>A0A1M4SV91_9RHOB</name>
<keyword evidence="4" id="KW-0479">Metal-binding</keyword>
<dbReference type="InterPro" id="IPR050411">
    <property type="entry name" value="AlphaKG_dependent_hydroxylases"/>
</dbReference>
<dbReference type="OrthoDB" id="979809at2"/>
<dbReference type="InterPro" id="IPR012775">
    <property type="entry name" value="GBBH-like"/>
</dbReference>
<dbReference type="Proteomes" id="UP000325134">
    <property type="component" value="Unassembled WGS sequence"/>
</dbReference>
<evidence type="ECO:0000259" key="8">
    <source>
        <dbReference type="Pfam" id="PF02668"/>
    </source>
</evidence>
<comment type="similarity">
    <text evidence="3">Belongs to the gamma-BBH/TMLD family.</text>
</comment>
<dbReference type="AlphaFoldDB" id="A0A1M4SV91"/>
<evidence type="ECO:0000256" key="6">
    <source>
        <dbReference type="ARBA" id="ARBA00023002"/>
    </source>
</evidence>
<evidence type="ECO:0000256" key="5">
    <source>
        <dbReference type="ARBA" id="ARBA00022964"/>
    </source>
</evidence>
<reference evidence="10 11" key="1">
    <citation type="submission" date="2016-11" db="EMBL/GenBank/DDBJ databases">
        <authorList>
            <person name="Varghese N."/>
            <person name="Submissions S."/>
        </authorList>
    </citation>
    <scope>NUCLEOTIDE SEQUENCE [LARGE SCALE GENOMIC DNA]</scope>
    <source>
        <strain evidence="10 11">DSM 29341</strain>
    </source>
</reference>
<evidence type="ECO:0000256" key="2">
    <source>
        <dbReference type="ARBA" id="ARBA00001961"/>
    </source>
</evidence>
<dbReference type="InterPro" id="IPR003819">
    <property type="entry name" value="TauD/TfdA-like"/>
</dbReference>
<dbReference type="GO" id="GO:0016706">
    <property type="term" value="F:2-oxoglutarate-dependent dioxygenase activity"/>
    <property type="evidence" value="ECO:0007669"/>
    <property type="project" value="UniProtKB-ARBA"/>
</dbReference>
<dbReference type="SUPFAM" id="SSF51197">
    <property type="entry name" value="Clavaminate synthase-like"/>
    <property type="match status" value="1"/>
</dbReference>
<evidence type="ECO:0000313" key="11">
    <source>
        <dbReference type="Proteomes" id="UP000325134"/>
    </source>
</evidence>
<keyword evidence="5 10" id="KW-0223">Dioxygenase</keyword>
<evidence type="ECO:0000313" key="10">
    <source>
        <dbReference type="EMBL" id="SHE36076.1"/>
    </source>
</evidence>
<dbReference type="GO" id="GO:0005506">
    <property type="term" value="F:iron ion binding"/>
    <property type="evidence" value="ECO:0007669"/>
    <property type="project" value="InterPro"/>
</dbReference>
<dbReference type="InterPro" id="IPR038492">
    <property type="entry name" value="GBBH-like_N_sf"/>
</dbReference>
<dbReference type="Pfam" id="PF06155">
    <property type="entry name" value="GBBH-like_N"/>
    <property type="match status" value="1"/>
</dbReference>
<comment type="cofactor">
    <cofactor evidence="2">
        <name>L-ascorbate</name>
        <dbReference type="ChEBI" id="CHEBI:38290"/>
    </cofactor>
</comment>
<proteinExistence type="inferred from homology"/>
<gene>
    <name evidence="10" type="ORF">SAMN05444279_101297</name>
</gene>
<organism evidence="10 11">
    <name type="scientific">Ruegeria intermedia</name>
    <dbReference type="NCBI Taxonomy" id="996115"/>
    <lineage>
        <taxon>Bacteria</taxon>
        <taxon>Pseudomonadati</taxon>
        <taxon>Pseudomonadota</taxon>
        <taxon>Alphaproteobacteria</taxon>
        <taxon>Rhodobacterales</taxon>
        <taxon>Roseobacteraceae</taxon>
        <taxon>Ruegeria</taxon>
    </lineage>
</organism>
<dbReference type="RefSeq" id="WP_149774287.1">
    <property type="nucleotide sequence ID" value="NZ_FQVK01000001.1"/>
</dbReference>
<dbReference type="Gene3D" id="3.60.130.10">
    <property type="entry name" value="Clavaminate synthase-like"/>
    <property type="match status" value="1"/>
</dbReference>
<dbReference type="PANTHER" id="PTHR10696:SF25">
    <property type="entry name" value="OXIDOREDUCTASE AIM17-RELATED"/>
    <property type="match status" value="1"/>
</dbReference>
<keyword evidence="6" id="KW-0560">Oxidoreductase</keyword>
<dbReference type="CDD" id="cd00250">
    <property type="entry name" value="CAS_like"/>
    <property type="match status" value="1"/>
</dbReference>
<sequence>MLRHATHDPAVVSVEFKDGTRARFHAIWLRDNALDPQTRDPGNGQRLITIGDIPAKIAIQAAEVAGGDLQVTFAPEDKTVTFPANWLAAHVYDRDQTRPMGWLSPGITTWDGGFAAPAGDWTQVHESPAAKSDWLAAVAEYGFAKLTDGPTEPGSLLKVADLFGYVRETNYGPYFEVRTEVNPTNLAYTGLGLQAHTDNPYRDPVPTLQILYCLENSAEGGESIVVDGFRAAQRLRDENPEAFALLAGYPARFEYRGSDVVCLRARRPMIELSPDGELIGIRFNNRSSAPFVDVPFDRMEAYYAAYRRLGEIIDDPAMGVAFKLEPGESFIVDNTRVLHARLGYSGAGARWLQGCYADKDGLLSTLAAMRMAQPEAAE</sequence>
<evidence type="ECO:0000259" key="9">
    <source>
        <dbReference type="Pfam" id="PF06155"/>
    </source>
</evidence>
<dbReference type="InterPro" id="IPR042098">
    <property type="entry name" value="TauD-like_sf"/>
</dbReference>
<comment type="cofactor">
    <cofactor evidence="1">
        <name>Fe(2+)</name>
        <dbReference type="ChEBI" id="CHEBI:29033"/>
    </cofactor>
</comment>
<protein>
    <submittedName>
        <fullName evidence="10">Gamma-butyrobetaine dioxygenase</fullName>
    </submittedName>
</protein>
<dbReference type="InterPro" id="IPR010376">
    <property type="entry name" value="GBBH-like_N"/>
</dbReference>
<dbReference type="NCBIfam" id="TIGR02409">
    <property type="entry name" value="carnitine_bodg"/>
    <property type="match status" value="1"/>
</dbReference>